<proteinExistence type="inferred from homology"/>
<dbReference type="InterPro" id="IPR051910">
    <property type="entry name" value="ComF/GntX_DNA_util-trans"/>
</dbReference>
<dbReference type="SUPFAM" id="SSF53271">
    <property type="entry name" value="PRTase-like"/>
    <property type="match status" value="1"/>
</dbReference>
<name>A0A2G9YVV2_9BACT</name>
<dbReference type="AlphaFoldDB" id="A0A2G9YVV2"/>
<evidence type="ECO:0000313" key="2">
    <source>
        <dbReference type="EMBL" id="PIP22621.1"/>
    </source>
</evidence>
<dbReference type="EMBL" id="PCRO01000036">
    <property type="protein sequence ID" value="PIP22621.1"/>
    <property type="molecule type" value="Genomic_DNA"/>
</dbReference>
<reference evidence="2 3" key="1">
    <citation type="submission" date="2017-09" db="EMBL/GenBank/DDBJ databases">
        <title>Depth-based differentiation of microbial function through sediment-hosted aquifers and enrichment of novel symbionts in the deep terrestrial subsurface.</title>
        <authorList>
            <person name="Probst A.J."/>
            <person name="Ladd B."/>
            <person name="Jarett J.K."/>
            <person name="Geller-Mcgrath D.E."/>
            <person name="Sieber C.M."/>
            <person name="Emerson J.B."/>
            <person name="Anantharaman K."/>
            <person name="Thomas B.C."/>
            <person name="Malmstrom R."/>
            <person name="Stieglmeier M."/>
            <person name="Klingl A."/>
            <person name="Woyke T."/>
            <person name="Ryan C.M."/>
            <person name="Banfield J.F."/>
        </authorList>
    </citation>
    <scope>NUCLEOTIDE SEQUENCE [LARGE SCALE GENOMIC DNA]</scope>
    <source>
        <strain evidence="2">CG23_combo_of_CG06-09_8_20_14_all_39_17</strain>
    </source>
</reference>
<dbReference type="Proteomes" id="UP000229976">
    <property type="component" value="Unassembled WGS sequence"/>
</dbReference>
<gene>
    <name evidence="2" type="ORF">COX37_02950</name>
</gene>
<evidence type="ECO:0008006" key="4">
    <source>
        <dbReference type="Google" id="ProtNLM"/>
    </source>
</evidence>
<sequence>MNKQFRKLISDFFFPKFCLICQEEGDYLCQNCRAVLQVSTEHQKYSCGDLSDLYSAIDYSNPLFKNIIHKFKYPPFAEEISESLAFLITDHLKLIDEKPNFSGFVIIPVPLHKKRLKWRGFNQAEKIGEKLSEALHIPLLNDILERIEETLPQMELSKTERGTNIKNCFAIKNGEEINNKRIILLDDVFTTGA</sequence>
<accession>A0A2G9YVV2</accession>
<evidence type="ECO:0000313" key="3">
    <source>
        <dbReference type="Proteomes" id="UP000229976"/>
    </source>
</evidence>
<dbReference type="PANTHER" id="PTHR47505:SF1">
    <property type="entry name" value="DNA UTILIZATION PROTEIN YHGH"/>
    <property type="match status" value="1"/>
</dbReference>
<feature type="non-terminal residue" evidence="2">
    <location>
        <position position="193"/>
    </location>
</feature>
<protein>
    <recommendedName>
        <fullName evidence="4">Phosphoribosyltransferase domain-containing protein</fullName>
    </recommendedName>
</protein>
<dbReference type="PANTHER" id="PTHR47505">
    <property type="entry name" value="DNA UTILIZATION PROTEIN YHGH"/>
    <property type="match status" value="1"/>
</dbReference>
<dbReference type="CDD" id="cd06223">
    <property type="entry name" value="PRTases_typeI"/>
    <property type="match status" value="1"/>
</dbReference>
<comment type="caution">
    <text evidence="2">The sequence shown here is derived from an EMBL/GenBank/DDBJ whole genome shotgun (WGS) entry which is preliminary data.</text>
</comment>
<organism evidence="2 3">
    <name type="scientific">Candidatus Nealsonbacteria bacterium CG23_combo_of_CG06-09_8_20_14_all_39_17</name>
    <dbReference type="NCBI Taxonomy" id="1974722"/>
    <lineage>
        <taxon>Bacteria</taxon>
        <taxon>Candidatus Nealsoniibacteriota</taxon>
    </lineage>
</organism>
<comment type="similarity">
    <text evidence="1">Belongs to the ComF/GntX family.</text>
</comment>
<evidence type="ECO:0000256" key="1">
    <source>
        <dbReference type="ARBA" id="ARBA00008007"/>
    </source>
</evidence>
<dbReference type="Gene3D" id="3.40.50.2020">
    <property type="match status" value="1"/>
</dbReference>
<dbReference type="InterPro" id="IPR000836">
    <property type="entry name" value="PRTase_dom"/>
</dbReference>
<dbReference type="InterPro" id="IPR029057">
    <property type="entry name" value="PRTase-like"/>
</dbReference>